<dbReference type="EMBL" id="JAWDGP010007794">
    <property type="protein sequence ID" value="KAK3704603.1"/>
    <property type="molecule type" value="Genomic_DNA"/>
</dbReference>
<accession>A0AAE0XQW6</accession>
<name>A0AAE0XQW6_9GAST</name>
<reference evidence="1" key="1">
    <citation type="journal article" date="2023" name="G3 (Bethesda)">
        <title>A reference genome for the long-term kleptoplast-retaining sea slug Elysia crispata morphotype clarki.</title>
        <authorList>
            <person name="Eastman K.E."/>
            <person name="Pendleton A.L."/>
            <person name="Shaikh M.A."/>
            <person name="Suttiyut T."/>
            <person name="Ogas R."/>
            <person name="Tomko P."/>
            <person name="Gavelis G."/>
            <person name="Widhalm J.R."/>
            <person name="Wisecaver J.H."/>
        </authorList>
    </citation>
    <scope>NUCLEOTIDE SEQUENCE</scope>
    <source>
        <strain evidence="1">ECLA1</strain>
    </source>
</reference>
<organism evidence="1 2">
    <name type="scientific">Elysia crispata</name>
    <name type="common">lettuce slug</name>
    <dbReference type="NCBI Taxonomy" id="231223"/>
    <lineage>
        <taxon>Eukaryota</taxon>
        <taxon>Metazoa</taxon>
        <taxon>Spiralia</taxon>
        <taxon>Lophotrochozoa</taxon>
        <taxon>Mollusca</taxon>
        <taxon>Gastropoda</taxon>
        <taxon>Heterobranchia</taxon>
        <taxon>Euthyneura</taxon>
        <taxon>Panpulmonata</taxon>
        <taxon>Sacoglossa</taxon>
        <taxon>Placobranchoidea</taxon>
        <taxon>Plakobranchidae</taxon>
        <taxon>Elysia</taxon>
    </lineage>
</organism>
<evidence type="ECO:0000313" key="1">
    <source>
        <dbReference type="EMBL" id="KAK3704603.1"/>
    </source>
</evidence>
<protein>
    <submittedName>
        <fullName evidence="1">Uncharacterized protein</fullName>
    </submittedName>
</protein>
<comment type="caution">
    <text evidence="1">The sequence shown here is derived from an EMBL/GenBank/DDBJ whole genome shotgun (WGS) entry which is preliminary data.</text>
</comment>
<proteinExistence type="predicted"/>
<dbReference type="Proteomes" id="UP001283361">
    <property type="component" value="Unassembled WGS sequence"/>
</dbReference>
<keyword evidence="2" id="KW-1185">Reference proteome</keyword>
<evidence type="ECO:0000313" key="2">
    <source>
        <dbReference type="Proteomes" id="UP001283361"/>
    </source>
</evidence>
<dbReference type="AlphaFoldDB" id="A0AAE0XQW6"/>
<sequence length="109" mass="11691">MLLLIPTETIASENFITRGSILVAFQSKQSQGILFCLFAVSTVSSLKLFSHAMTMPSYRGKLRASRPGVVMSGRSEPYSVLVCESLSSTHGASASWDGQRNFLGGQTTG</sequence>
<gene>
    <name evidence="1" type="ORF">RRG08_033643</name>
</gene>